<proteinExistence type="predicted"/>
<evidence type="ECO:0000313" key="3">
    <source>
        <dbReference type="Proteomes" id="UP001552594"/>
    </source>
</evidence>
<dbReference type="Pfam" id="PF01370">
    <property type="entry name" value="Epimerase"/>
    <property type="match status" value="1"/>
</dbReference>
<dbReference type="InterPro" id="IPR001509">
    <property type="entry name" value="Epimerase_deHydtase"/>
</dbReference>
<protein>
    <submittedName>
        <fullName evidence="2">NAD-dependent epimerase/dehydratase family protein</fullName>
    </submittedName>
</protein>
<evidence type="ECO:0000259" key="1">
    <source>
        <dbReference type="Pfam" id="PF01370"/>
    </source>
</evidence>
<feature type="domain" description="NAD-dependent epimerase/dehydratase" evidence="1">
    <location>
        <begin position="4"/>
        <end position="223"/>
    </location>
</feature>
<gene>
    <name evidence="2" type="ORF">AB0L16_30675</name>
</gene>
<keyword evidence="3" id="KW-1185">Reference proteome</keyword>
<dbReference type="EMBL" id="JBFAUK010000039">
    <property type="protein sequence ID" value="MEV5510739.1"/>
    <property type="molecule type" value="Genomic_DNA"/>
</dbReference>
<name>A0ABV3K6I8_STRON</name>
<comment type="caution">
    <text evidence="2">The sequence shown here is derived from an EMBL/GenBank/DDBJ whole genome shotgun (WGS) entry which is preliminary data.</text>
</comment>
<dbReference type="SUPFAM" id="SSF51735">
    <property type="entry name" value="NAD(P)-binding Rossmann-fold domains"/>
    <property type="match status" value="1"/>
</dbReference>
<evidence type="ECO:0000313" key="2">
    <source>
        <dbReference type="EMBL" id="MEV5510739.1"/>
    </source>
</evidence>
<organism evidence="2 3">
    <name type="scientific">Streptomyces orinoci</name>
    <name type="common">Streptoverticillium orinoci</name>
    <dbReference type="NCBI Taxonomy" id="67339"/>
    <lineage>
        <taxon>Bacteria</taxon>
        <taxon>Bacillati</taxon>
        <taxon>Actinomycetota</taxon>
        <taxon>Actinomycetes</taxon>
        <taxon>Kitasatosporales</taxon>
        <taxon>Streptomycetaceae</taxon>
        <taxon>Streptomyces</taxon>
    </lineage>
</organism>
<dbReference type="Proteomes" id="UP001552594">
    <property type="component" value="Unassembled WGS sequence"/>
</dbReference>
<sequence length="308" mass="34051">MRKIAVIGGSRYFGRRVVQRLRDEGDQVTLINRGSAPAPPGVEHLIADRDDATALRAALGGRTFDVVLDQVCGTPRQAAVAAEVFRDRTGRYLMTSTIEVYDPATSEHIRRGTAPLTEEAADPARQAVRPELPWHEEEFRNAHYGEGKRQAEAVFTRDAAFPFAAVRSAHVLGGGAADFTGRLRHYAERIRAGRPVDVHPVNHPSSFISAHEIADFLVWAAGEEFTGPVNARSHGELTVTGLCERIAAQAGREPVYRTVRSAASPYAFDRYYGMDNSRAERLGYRFGHTGDWLPEVIAEELEELMEEV</sequence>
<reference evidence="2 3" key="1">
    <citation type="submission" date="2024-06" db="EMBL/GenBank/DDBJ databases">
        <title>The Natural Products Discovery Center: Release of the First 8490 Sequenced Strains for Exploring Actinobacteria Biosynthetic Diversity.</title>
        <authorList>
            <person name="Kalkreuter E."/>
            <person name="Kautsar S.A."/>
            <person name="Yang D."/>
            <person name="Bader C.D."/>
            <person name="Teijaro C.N."/>
            <person name="Fluegel L."/>
            <person name="Davis C.M."/>
            <person name="Simpson J.R."/>
            <person name="Lauterbach L."/>
            <person name="Steele A.D."/>
            <person name="Gui C."/>
            <person name="Meng S."/>
            <person name="Li G."/>
            <person name="Viehrig K."/>
            <person name="Ye F."/>
            <person name="Su P."/>
            <person name="Kiefer A.F."/>
            <person name="Nichols A."/>
            <person name="Cepeda A.J."/>
            <person name="Yan W."/>
            <person name="Fan B."/>
            <person name="Jiang Y."/>
            <person name="Adhikari A."/>
            <person name="Zheng C.-J."/>
            <person name="Schuster L."/>
            <person name="Cowan T.M."/>
            <person name="Smanski M.J."/>
            <person name="Chevrette M.G."/>
            <person name="De Carvalho L.P.S."/>
            <person name="Shen B."/>
        </authorList>
    </citation>
    <scope>NUCLEOTIDE SEQUENCE [LARGE SCALE GENOMIC DNA]</scope>
    <source>
        <strain evidence="2 3">NPDC052347</strain>
    </source>
</reference>
<accession>A0ABV3K6I8</accession>
<dbReference type="RefSeq" id="WP_109283333.1">
    <property type="nucleotide sequence ID" value="NZ_JBFAUK010000039.1"/>
</dbReference>
<dbReference type="InterPro" id="IPR036291">
    <property type="entry name" value="NAD(P)-bd_dom_sf"/>
</dbReference>
<dbReference type="Gene3D" id="3.40.50.720">
    <property type="entry name" value="NAD(P)-binding Rossmann-like Domain"/>
    <property type="match status" value="1"/>
</dbReference>